<dbReference type="AlphaFoldDB" id="A0A2T1NEM5"/>
<comment type="caution">
    <text evidence="2">The sequence shown here is derived from an EMBL/GenBank/DDBJ whole genome shotgun (WGS) entry which is preliminary data.</text>
</comment>
<sequence>MNSKRIIKYGIELLILEIILLGFWSYQMEPDPSVSIGIVIIVPFLFVLNIIIGILFYFFKSKLSHLFFINSIVCPLIFFGIWNLWFMNYHDRISERFDFVIGEKNYEISLSKKSDYFSISDMTNQPNGSTTGLFFGKYERKTDTINLTDGETKMFIIKKKLIGFPEKPNEIKLSESE</sequence>
<feature type="transmembrane region" description="Helical" evidence="1">
    <location>
        <begin position="6"/>
        <end position="24"/>
    </location>
</feature>
<dbReference type="Proteomes" id="UP000238426">
    <property type="component" value="Unassembled WGS sequence"/>
</dbReference>
<keyword evidence="1" id="KW-0472">Membrane</keyword>
<dbReference type="EMBL" id="PXOQ01000007">
    <property type="protein sequence ID" value="PSG90901.1"/>
    <property type="molecule type" value="Genomic_DNA"/>
</dbReference>
<accession>A0A2T1NEM5</accession>
<name>A0A2T1NEM5_9FLAO</name>
<keyword evidence="1" id="KW-0812">Transmembrane</keyword>
<evidence type="ECO:0000313" key="2">
    <source>
        <dbReference type="EMBL" id="PSG90901.1"/>
    </source>
</evidence>
<proteinExistence type="predicted"/>
<feature type="transmembrane region" description="Helical" evidence="1">
    <location>
        <begin position="36"/>
        <end position="59"/>
    </location>
</feature>
<evidence type="ECO:0000313" key="3">
    <source>
        <dbReference type="Proteomes" id="UP000238426"/>
    </source>
</evidence>
<protein>
    <submittedName>
        <fullName evidence="2">Uncharacterized protein</fullName>
    </submittedName>
</protein>
<reference evidence="2 3" key="1">
    <citation type="submission" date="2018-03" db="EMBL/GenBank/DDBJ databases">
        <title>Mesoflavibacter sp. HG37 and Mesoflavibacter sp. HG96 sp.nov., two marine bacteria isolated from seawater of Western Pacific Ocean.</title>
        <authorList>
            <person name="Cheng H."/>
            <person name="Wu Y.-H."/>
            <person name="Guo L.-L."/>
            <person name="Xu X.-W."/>
        </authorList>
    </citation>
    <scope>NUCLEOTIDE SEQUENCE [LARGE SCALE GENOMIC DNA]</scope>
    <source>
        <strain evidence="2 3">KCTC 32269</strain>
    </source>
</reference>
<evidence type="ECO:0000256" key="1">
    <source>
        <dbReference type="SAM" id="Phobius"/>
    </source>
</evidence>
<dbReference type="RefSeq" id="WP_106463042.1">
    <property type="nucleotide sequence ID" value="NZ_PXOQ01000007.1"/>
</dbReference>
<feature type="transmembrane region" description="Helical" evidence="1">
    <location>
        <begin position="65"/>
        <end position="86"/>
    </location>
</feature>
<organism evidence="2 3">
    <name type="scientific">Aurantibacter aestuarii</name>
    <dbReference type="NCBI Taxonomy" id="1266046"/>
    <lineage>
        <taxon>Bacteria</taxon>
        <taxon>Pseudomonadati</taxon>
        <taxon>Bacteroidota</taxon>
        <taxon>Flavobacteriia</taxon>
        <taxon>Flavobacteriales</taxon>
        <taxon>Flavobacteriaceae</taxon>
        <taxon>Aurantibacter</taxon>
    </lineage>
</organism>
<keyword evidence="3" id="KW-1185">Reference proteome</keyword>
<dbReference type="OrthoDB" id="1440179at2"/>
<keyword evidence="1" id="KW-1133">Transmembrane helix</keyword>
<gene>
    <name evidence="2" type="ORF">C7H52_06410</name>
</gene>